<accession>A0AAE0ZDN0</accession>
<sequence length="75" mass="8952">MLHRRRGELRLLVEVREGSRGIYLVEPLSQTMVVLQSVLATGRYLNGWWYTVEYHNPRRSEEKIPKRITRKKTTV</sequence>
<comment type="caution">
    <text evidence="1">The sequence shown here is derived from an EMBL/GenBank/DDBJ whole genome shotgun (WGS) entry which is preliminary data.</text>
</comment>
<organism evidence="1 2">
    <name type="scientific">Elysia crispata</name>
    <name type="common">lettuce slug</name>
    <dbReference type="NCBI Taxonomy" id="231223"/>
    <lineage>
        <taxon>Eukaryota</taxon>
        <taxon>Metazoa</taxon>
        <taxon>Spiralia</taxon>
        <taxon>Lophotrochozoa</taxon>
        <taxon>Mollusca</taxon>
        <taxon>Gastropoda</taxon>
        <taxon>Heterobranchia</taxon>
        <taxon>Euthyneura</taxon>
        <taxon>Panpulmonata</taxon>
        <taxon>Sacoglossa</taxon>
        <taxon>Placobranchoidea</taxon>
        <taxon>Plakobranchidae</taxon>
        <taxon>Elysia</taxon>
    </lineage>
</organism>
<evidence type="ECO:0000313" key="2">
    <source>
        <dbReference type="Proteomes" id="UP001283361"/>
    </source>
</evidence>
<dbReference type="AlphaFoldDB" id="A0AAE0ZDN0"/>
<dbReference type="Proteomes" id="UP001283361">
    <property type="component" value="Unassembled WGS sequence"/>
</dbReference>
<name>A0AAE0ZDN0_9GAST</name>
<evidence type="ECO:0000313" key="1">
    <source>
        <dbReference type="EMBL" id="KAK3767437.1"/>
    </source>
</evidence>
<protein>
    <submittedName>
        <fullName evidence="1">Uncharacterized protein</fullName>
    </submittedName>
</protein>
<proteinExistence type="predicted"/>
<gene>
    <name evidence="1" type="ORF">RRG08_032112</name>
</gene>
<dbReference type="EMBL" id="JAWDGP010004149">
    <property type="protein sequence ID" value="KAK3767437.1"/>
    <property type="molecule type" value="Genomic_DNA"/>
</dbReference>
<reference evidence="1" key="1">
    <citation type="journal article" date="2023" name="G3 (Bethesda)">
        <title>A reference genome for the long-term kleptoplast-retaining sea slug Elysia crispata morphotype clarki.</title>
        <authorList>
            <person name="Eastman K.E."/>
            <person name="Pendleton A.L."/>
            <person name="Shaikh M.A."/>
            <person name="Suttiyut T."/>
            <person name="Ogas R."/>
            <person name="Tomko P."/>
            <person name="Gavelis G."/>
            <person name="Widhalm J.R."/>
            <person name="Wisecaver J.H."/>
        </authorList>
    </citation>
    <scope>NUCLEOTIDE SEQUENCE</scope>
    <source>
        <strain evidence="1">ECLA1</strain>
    </source>
</reference>
<keyword evidence="2" id="KW-1185">Reference proteome</keyword>